<organism evidence="3 4">
    <name type="scientific">Ilyomonas limi</name>
    <dbReference type="NCBI Taxonomy" id="2575867"/>
    <lineage>
        <taxon>Bacteria</taxon>
        <taxon>Pseudomonadati</taxon>
        <taxon>Bacteroidota</taxon>
        <taxon>Chitinophagia</taxon>
        <taxon>Chitinophagales</taxon>
        <taxon>Chitinophagaceae</taxon>
        <taxon>Ilyomonas</taxon>
    </lineage>
</organism>
<accession>A0A4U3KWF1</accession>
<dbReference type="InterPro" id="IPR037035">
    <property type="entry name" value="GK-like_C_sf"/>
</dbReference>
<dbReference type="Gene3D" id="3.40.50.10180">
    <property type="entry name" value="Glycerate kinase, MOFRL-like N-terminal domain"/>
    <property type="match status" value="1"/>
</dbReference>
<proteinExistence type="predicted"/>
<evidence type="ECO:0000259" key="1">
    <source>
        <dbReference type="Pfam" id="PF05161"/>
    </source>
</evidence>
<dbReference type="SUPFAM" id="SSF82544">
    <property type="entry name" value="GckA/TtuD-like"/>
    <property type="match status" value="1"/>
</dbReference>
<protein>
    <submittedName>
        <fullName evidence="3">DUF4147 domain-containing protein</fullName>
    </submittedName>
</protein>
<keyword evidence="4" id="KW-1185">Reference proteome</keyword>
<dbReference type="Pfam" id="PF13660">
    <property type="entry name" value="DUF4147"/>
    <property type="match status" value="1"/>
</dbReference>
<dbReference type="PANTHER" id="PTHR12227:SF0">
    <property type="entry name" value="GLYCERATE KINASE"/>
    <property type="match status" value="1"/>
</dbReference>
<dbReference type="InterPro" id="IPR039760">
    <property type="entry name" value="MOFRL_protein"/>
</dbReference>
<dbReference type="Proteomes" id="UP000305848">
    <property type="component" value="Unassembled WGS sequence"/>
</dbReference>
<evidence type="ECO:0000259" key="2">
    <source>
        <dbReference type="Pfam" id="PF13660"/>
    </source>
</evidence>
<feature type="domain" description="MOFRL-associated" evidence="2">
    <location>
        <begin position="8"/>
        <end position="243"/>
    </location>
</feature>
<dbReference type="EMBL" id="SZQL01000013">
    <property type="protein sequence ID" value="TKK66905.1"/>
    <property type="molecule type" value="Genomic_DNA"/>
</dbReference>
<dbReference type="InterPro" id="IPR025286">
    <property type="entry name" value="MOFRL_assoc_dom"/>
</dbReference>
<reference evidence="3 4" key="1">
    <citation type="submission" date="2019-05" db="EMBL/GenBank/DDBJ databases">
        <title>Panacibacter sp. strain 17mud1-8 Genome sequencing and assembly.</title>
        <authorList>
            <person name="Chhetri G."/>
        </authorList>
    </citation>
    <scope>NUCLEOTIDE SEQUENCE [LARGE SCALE GENOMIC DNA]</scope>
    <source>
        <strain evidence="3 4">17mud1-8</strain>
    </source>
</reference>
<dbReference type="OrthoDB" id="9766552at2"/>
<dbReference type="InterPro" id="IPR038614">
    <property type="entry name" value="GK_N_sf"/>
</dbReference>
<dbReference type="GO" id="GO:0008887">
    <property type="term" value="F:glycerate kinase activity"/>
    <property type="evidence" value="ECO:0007669"/>
    <property type="project" value="InterPro"/>
</dbReference>
<dbReference type="PANTHER" id="PTHR12227">
    <property type="entry name" value="GLYCERATE KINASE"/>
    <property type="match status" value="1"/>
</dbReference>
<feature type="domain" description="MOFRL" evidence="1">
    <location>
        <begin position="323"/>
        <end position="430"/>
    </location>
</feature>
<dbReference type="Pfam" id="PF05161">
    <property type="entry name" value="MOFRL"/>
    <property type="match status" value="1"/>
</dbReference>
<dbReference type="Gene3D" id="3.40.1480.10">
    <property type="entry name" value="MOFRL domain"/>
    <property type="match status" value="1"/>
</dbReference>
<gene>
    <name evidence="3" type="ORF">FC093_15500</name>
</gene>
<evidence type="ECO:0000313" key="3">
    <source>
        <dbReference type="EMBL" id="TKK66905.1"/>
    </source>
</evidence>
<dbReference type="RefSeq" id="WP_137262722.1">
    <property type="nucleotide sequence ID" value="NZ_SZQL01000013.1"/>
</dbReference>
<comment type="caution">
    <text evidence="3">The sequence shown here is derived from an EMBL/GenBank/DDBJ whole genome shotgun (WGS) entry which is preliminary data.</text>
</comment>
<dbReference type="AlphaFoldDB" id="A0A4U3KWF1"/>
<dbReference type="GO" id="GO:0005737">
    <property type="term" value="C:cytoplasm"/>
    <property type="evidence" value="ECO:0007669"/>
    <property type="project" value="TreeGrafter"/>
</dbReference>
<evidence type="ECO:0000313" key="4">
    <source>
        <dbReference type="Proteomes" id="UP000305848"/>
    </source>
</evidence>
<dbReference type="InterPro" id="IPR007835">
    <property type="entry name" value="MOFRL"/>
</dbReference>
<sequence length="437" mass="46484">MNASQDALIIFNAAVAAVQPAQLLPLHLSATKEDITICNQTFAVSSFNHIYVIGAGKAAAAMAVATERIMGDFITEGLVVTKYQHALPCKKIKVIEGAHPVPDEQCVMAVEQTVQLLAKTTEEDIVICLLSGGASALWCDVPEGITLEEIQTTFDKLIKCGATIQEVNTVRKHLSSIKGGQLIRYCSGAKVFSLIISDVPSDDVSIIASGPTAGDSTTFDDAYTILVKYHLLHHLPNSIYRHIKNGINGIIADTPVPNDCIFQHTANAIIGNNVMAVQAAATKAGKLAYAVYTNSELVTGNAEEEAAKLVHVAQQYKGTKPTCIIQGGETIVKVTGNGKGGRNQHFVLAALHALSDSNDATDVFILSGGTDGTDGPTNAAGAIGNRETLSIALQKKLFIEDYLRQCDAYHFFEQTGGLIITGATQTNVMDIMLAIVY</sequence>
<name>A0A4U3KWF1_9BACT</name>